<evidence type="ECO:0000256" key="1">
    <source>
        <dbReference type="ARBA" id="ARBA00004651"/>
    </source>
</evidence>
<keyword evidence="2 7" id="KW-0813">Transport</keyword>
<feature type="transmembrane region" description="Helical" evidence="7">
    <location>
        <begin position="229"/>
        <end position="250"/>
    </location>
</feature>
<comment type="similarity">
    <text evidence="7">Belongs to the binding-protein-dependent transport system permease family.</text>
</comment>
<dbReference type="CDD" id="cd06261">
    <property type="entry name" value="TM_PBP2"/>
    <property type="match status" value="1"/>
</dbReference>
<accession>A0A1I7FMF2</accession>
<dbReference type="InterPro" id="IPR051393">
    <property type="entry name" value="ABC_transporter_permease"/>
</dbReference>
<dbReference type="eggNOG" id="COG1175">
    <property type="taxonomic scope" value="Bacteria"/>
</dbReference>
<feature type="transmembrane region" description="Helical" evidence="7">
    <location>
        <begin position="278"/>
        <end position="300"/>
    </location>
</feature>
<dbReference type="PANTHER" id="PTHR30193">
    <property type="entry name" value="ABC TRANSPORTER PERMEASE PROTEIN"/>
    <property type="match status" value="1"/>
</dbReference>
<feature type="transmembrane region" description="Helical" evidence="7">
    <location>
        <begin position="90"/>
        <end position="111"/>
    </location>
</feature>
<sequence>MLATKTDTIVPPAPGVRSRRKKNDNLTGYLFILPFVIGFIGLTLFPTAASLYLSFTDYNMLGSPHWVGIENFRQMFTQDDKYWQSVRVTVQYVFTAVPVRLVCALLIAMLLDRITAGAGFFRTVLYVPSLIGGSVAVSVMWKQLFSDKGAINALLTAVGLHPLPWLGDPHLALWTLVLLAGWQFGSPMLIFLAGLKNIPRELYEAAGVDGANAWQKFVRITLPMLTPVILFNVVMQVIQAFLAFTPSYIISNGHGDPLDGTLLYVLYLFRNAFEFFKMGYASAMAWVLLAVIALCTALIFRSSSYWVHYESESE</sequence>
<name>A0A1I7FMF2_9BACL</name>
<dbReference type="SUPFAM" id="SSF160964">
    <property type="entry name" value="MalF N-terminal region-like"/>
    <property type="match status" value="1"/>
</dbReference>
<dbReference type="InterPro" id="IPR000515">
    <property type="entry name" value="MetI-like"/>
</dbReference>
<keyword evidence="5 7" id="KW-1133">Transmembrane helix</keyword>
<keyword evidence="3" id="KW-1003">Cell membrane</keyword>
<dbReference type="EMBL" id="FPBV01000001">
    <property type="protein sequence ID" value="SFU37363.1"/>
    <property type="molecule type" value="Genomic_DNA"/>
</dbReference>
<comment type="subcellular location">
    <subcellularLocation>
        <location evidence="1 7">Cell membrane</location>
        <topology evidence="1 7">Multi-pass membrane protein</topology>
    </subcellularLocation>
</comment>
<keyword evidence="6 7" id="KW-0472">Membrane</keyword>
<feature type="domain" description="ABC transmembrane type-1" evidence="8">
    <location>
        <begin position="86"/>
        <end position="299"/>
    </location>
</feature>
<protein>
    <submittedName>
        <fullName evidence="9">Multiple sugar transport system permease protein</fullName>
    </submittedName>
</protein>
<dbReference type="STRING" id="392015.SAMN05421543_101341"/>
<dbReference type="PANTHER" id="PTHR30193:SF1">
    <property type="entry name" value="ABC TRANSPORTER PERMEASE PROTEIN YESP-RELATED"/>
    <property type="match status" value="1"/>
</dbReference>
<dbReference type="Proteomes" id="UP000183508">
    <property type="component" value="Unassembled WGS sequence"/>
</dbReference>
<evidence type="ECO:0000256" key="4">
    <source>
        <dbReference type="ARBA" id="ARBA00022692"/>
    </source>
</evidence>
<organism evidence="9 10">
    <name type="scientific">Alicyclobacillus macrosporangiidus</name>
    <dbReference type="NCBI Taxonomy" id="392015"/>
    <lineage>
        <taxon>Bacteria</taxon>
        <taxon>Bacillati</taxon>
        <taxon>Bacillota</taxon>
        <taxon>Bacilli</taxon>
        <taxon>Bacillales</taxon>
        <taxon>Alicyclobacillaceae</taxon>
        <taxon>Alicyclobacillus</taxon>
    </lineage>
</organism>
<keyword evidence="10" id="KW-1185">Reference proteome</keyword>
<dbReference type="PROSITE" id="PS50928">
    <property type="entry name" value="ABC_TM1"/>
    <property type="match status" value="1"/>
</dbReference>
<dbReference type="GO" id="GO:0055085">
    <property type="term" value="P:transmembrane transport"/>
    <property type="evidence" value="ECO:0007669"/>
    <property type="project" value="InterPro"/>
</dbReference>
<dbReference type="OrthoDB" id="59172at2"/>
<evidence type="ECO:0000313" key="10">
    <source>
        <dbReference type="Proteomes" id="UP000183508"/>
    </source>
</evidence>
<dbReference type="InterPro" id="IPR035906">
    <property type="entry name" value="MetI-like_sf"/>
</dbReference>
<evidence type="ECO:0000256" key="3">
    <source>
        <dbReference type="ARBA" id="ARBA00022475"/>
    </source>
</evidence>
<feature type="transmembrane region" description="Helical" evidence="7">
    <location>
        <begin position="171"/>
        <end position="195"/>
    </location>
</feature>
<gene>
    <name evidence="9" type="ORF">SAMN05421543_101341</name>
</gene>
<evidence type="ECO:0000256" key="5">
    <source>
        <dbReference type="ARBA" id="ARBA00022989"/>
    </source>
</evidence>
<dbReference type="GO" id="GO:0005886">
    <property type="term" value="C:plasma membrane"/>
    <property type="evidence" value="ECO:0007669"/>
    <property type="project" value="UniProtKB-SubCell"/>
</dbReference>
<dbReference type="AlphaFoldDB" id="A0A1I7FMF2"/>
<dbReference type="Pfam" id="PF00528">
    <property type="entry name" value="BPD_transp_1"/>
    <property type="match status" value="1"/>
</dbReference>
<keyword evidence="4 7" id="KW-0812">Transmembrane</keyword>
<feature type="transmembrane region" description="Helical" evidence="7">
    <location>
        <begin position="123"/>
        <end position="141"/>
    </location>
</feature>
<dbReference type="Gene3D" id="1.10.3720.10">
    <property type="entry name" value="MetI-like"/>
    <property type="match status" value="1"/>
</dbReference>
<dbReference type="SUPFAM" id="SSF161098">
    <property type="entry name" value="MetI-like"/>
    <property type="match status" value="1"/>
</dbReference>
<evidence type="ECO:0000259" key="8">
    <source>
        <dbReference type="PROSITE" id="PS50928"/>
    </source>
</evidence>
<evidence type="ECO:0000256" key="6">
    <source>
        <dbReference type="ARBA" id="ARBA00023136"/>
    </source>
</evidence>
<evidence type="ECO:0000313" key="9">
    <source>
        <dbReference type="EMBL" id="SFU37363.1"/>
    </source>
</evidence>
<dbReference type="RefSeq" id="WP_074948907.1">
    <property type="nucleotide sequence ID" value="NZ_FPBV01000001.1"/>
</dbReference>
<proteinExistence type="inferred from homology"/>
<evidence type="ECO:0000256" key="7">
    <source>
        <dbReference type="RuleBase" id="RU363032"/>
    </source>
</evidence>
<reference evidence="10" key="1">
    <citation type="submission" date="2016-10" db="EMBL/GenBank/DDBJ databases">
        <authorList>
            <person name="Varghese N."/>
        </authorList>
    </citation>
    <scope>NUCLEOTIDE SEQUENCE [LARGE SCALE GENOMIC DNA]</scope>
    <source>
        <strain evidence="10">DSM 17980</strain>
    </source>
</reference>
<evidence type="ECO:0000256" key="2">
    <source>
        <dbReference type="ARBA" id="ARBA00022448"/>
    </source>
</evidence>
<keyword evidence="9" id="KW-0762">Sugar transport</keyword>
<feature type="transmembrane region" description="Helical" evidence="7">
    <location>
        <begin position="26"/>
        <end position="53"/>
    </location>
</feature>